<sequence length="110" mass="12455">MAIVHIVLFEWKPTVTQEQVEQACNRMLAFRETCLHPTTKKPYLKSCSGGRNNSPEGHAGGYTHGFVVEFEAEEDRDYYLTKDPEHLGFVKSAGELIQNVKVLDFEPGKL</sequence>
<keyword evidence="4" id="KW-1185">Reference proteome</keyword>
<gene>
    <name evidence="3" type="ORF">BS50DRAFT_678816</name>
</gene>
<protein>
    <submittedName>
        <fullName evidence="3">Dabb-domain-containing protein</fullName>
    </submittedName>
</protein>
<dbReference type="InterPro" id="IPR011008">
    <property type="entry name" value="Dimeric_a/b-barrel"/>
</dbReference>
<dbReference type="STRING" id="1448308.A0A2T2NDM4"/>
<dbReference type="SMART" id="SM00886">
    <property type="entry name" value="Dabb"/>
    <property type="match status" value="1"/>
</dbReference>
<dbReference type="Gene3D" id="3.30.70.100">
    <property type="match status" value="1"/>
</dbReference>
<dbReference type="AlphaFoldDB" id="A0A2T2NDM4"/>
<dbReference type="InterPro" id="IPR044662">
    <property type="entry name" value="HS1/DABB1-like"/>
</dbReference>
<comment type="subunit">
    <text evidence="1">Homodimer.</text>
</comment>
<dbReference type="PROSITE" id="PS51502">
    <property type="entry name" value="S_R_A_B_BARREL"/>
    <property type="match status" value="1"/>
</dbReference>
<dbReference type="Pfam" id="PF07876">
    <property type="entry name" value="Dabb"/>
    <property type="match status" value="1"/>
</dbReference>
<evidence type="ECO:0000256" key="1">
    <source>
        <dbReference type="ARBA" id="ARBA00011738"/>
    </source>
</evidence>
<dbReference type="OrthoDB" id="1601230at2759"/>
<evidence type="ECO:0000259" key="2">
    <source>
        <dbReference type="PROSITE" id="PS51502"/>
    </source>
</evidence>
<feature type="domain" description="Stress-response A/B barrel" evidence="2">
    <location>
        <begin position="3"/>
        <end position="105"/>
    </location>
</feature>
<evidence type="ECO:0000313" key="4">
    <source>
        <dbReference type="Proteomes" id="UP000240883"/>
    </source>
</evidence>
<accession>A0A2T2NDM4</accession>
<dbReference type="EMBL" id="KZ678139">
    <property type="protein sequence ID" value="PSN63533.1"/>
    <property type="molecule type" value="Genomic_DNA"/>
</dbReference>
<dbReference type="PANTHER" id="PTHR33178:SF10">
    <property type="entry name" value="STRESS-RESPONSE A_B BARREL DOMAIN-CONTAINING PROTEIN"/>
    <property type="match status" value="1"/>
</dbReference>
<evidence type="ECO:0000313" key="3">
    <source>
        <dbReference type="EMBL" id="PSN63533.1"/>
    </source>
</evidence>
<organism evidence="3 4">
    <name type="scientific">Corynespora cassiicola Philippines</name>
    <dbReference type="NCBI Taxonomy" id="1448308"/>
    <lineage>
        <taxon>Eukaryota</taxon>
        <taxon>Fungi</taxon>
        <taxon>Dikarya</taxon>
        <taxon>Ascomycota</taxon>
        <taxon>Pezizomycotina</taxon>
        <taxon>Dothideomycetes</taxon>
        <taxon>Pleosporomycetidae</taxon>
        <taxon>Pleosporales</taxon>
        <taxon>Corynesporascaceae</taxon>
        <taxon>Corynespora</taxon>
    </lineage>
</organism>
<dbReference type="InterPro" id="IPR013097">
    <property type="entry name" value="Dabb"/>
</dbReference>
<reference evidence="3 4" key="1">
    <citation type="journal article" date="2018" name="Front. Microbiol.">
        <title>Genome-Wide Analysis of Corynespora cassiicola Leaf Fall Disease Putative Effectors.</title>
        <authorList>
            <person name="Lopez D."/>
            <person name="Ribeiro S."/>
            <person name="Label P."/>
            <person name="Fumanal B."/>
            <person name="Venisse J.S."/>
            <person name="Kohler A."/>
            <person name="de Oliveira R.R."/>
            <person name="Labutti K."/>
            <person name="Lipzen A."/>
            <person name="Lail K."/>
            <person name="Bauer D."/>
            <person name="Ohm R.A."/>
            <person name="Barry K.W."/>
            <person name="Spatafora J."/>
            <person name="Grigoriev I.V."/>
            <person name="Martin F.M."/>
            <person name="Pujade-Renaud V."/>
        </authorList>
    </citation>
    <scope>NUCLEOTIDE SEQUENCE [LARGE SCALE GENOMIC DNA]</scope>
    <source>
        <strain evidence="3 4">Philippines</strain>
    </source>
</reference>
<proteinExistence type="predicted"/>
<dbReference type="PANTHER" id="PTHR33178">
    <property type="match status" value="1"/>
</dbReference>
<dbReference type="Proteomes" id="UP000240883">
    <property type="component" value="Unassembled WGS sequence"/>
</dbReference>
<name>A0A2T2NDM4_CORCC</name>
<dbReference type="SUPFAM" id="SSF54909">
    <property type="entry name" value="Dimeric alpha+beta barrel"/>
    <property type="match status" value="1"/>
</dbReference>